<comment type="caution">
    <text evidence="2">The sequence shown here is derived from an EMBL/GenBank/DDBJ whole genome shotgun (WGS) entry which is preliminary data.</text>
</comment>
<feature type="compositionally biased region" description="Polar residues" evidence="1">
    <location>
        <begin position="166"/>
        <end position="182"/>
    </location>
</feature>
<keyword evidence="3" id="KW-1185">Reference proteome</keyword>
<accession>A0A9Q0M8N5</accession>
<protein>
    <submittedName>
        <fullName evidence="2">Uncharacterized protein</fullName>
    </submittedName>
</protein>
<feature type="compositionally biased region" description="Low complexity" evidence="1">
    <location>
        <begin position="73"/>
        <end position="88"/>
    </location>
</feature>
<organism evidence="2 3">
    <name type="scientific">Blomia tropicalis</name>
    <name type="common">Mite</name>
    <dbReference type="NCBI Taxonomy" id="40697"/>
    <lineage>
        <taxon>Eukaryota</taxon>
        <taxon>Metazoa</taxon>
        <taxon>Ecdysozoa</taxon>
        <taxon>Arthropoda</taxon>
        <taxon>Chelicerata</taxon>
        <taxon>Arachnida</taxon>
        <taxon>Acari</taxon>
        <taxon>Acariformes</taxon>
        <taxon>Sarcoptiformes</taxon>
        <taxon>Astigmata</taxon>
        <taxon>Glycyphagoidea</taxon>
        <taxon>Echimyopodidae</taxon>
        <taxon>Blomia</taxon>
    </lineage>
</organism>
<reference evidence="2" key="1">
    <citation type="submission" date="2022-12" db="EMBL/GenBank/DDBJ databases">
        <title>Genome assemblies of Blomia tropicalis.</title>
        <authorList>
            <person name="Cui Y."/>
        </authorList>
    </citation>
    <scope>NUCLEOTIDE SEQUENCE</scope>
    <source>
        <tissue evidence="2">Adult mites</tissue>
    </source>
</reference>
<evidence type="ECO:0000313" key="2">
    <source>
        <dbReference type="EMBL" id="KAJ6221823.1"/>
    </source>
</evidence>
<dbReference type="AlphaFoldDB" id="A0A9Q0M8N5"/>
<evidence type="ECO:0000256" key="1">
    <source>
        <dbReference type="SAM" id="MobiDB-lite"/>
    </source>
</evidence>
<evidence type="ECO:0000313" key="3">
    <source>
        <dbReference type="Proteomes" id="UP001142055"/>
    </source>
</evidence>
<dbReference type="EMBL" id="JAPWDV010000001">
    <property type="protein sequence ID" value="KAJ6221823.1"/>
    <property type="molecule type" value="Genomic_DNA"/>
</dbReference>
<feature type="region of interest" description="Disordered" evidence="1">
    <location>
        <begin position="158"/>
        <end position="182"/>
    </location>
</feature>
<proteinExistence type="predicted"/>
<feature type="region of interest" description="Disordered" evidence="1">
    <location>
        <begin position="73"/>
        <end position="122"/>
    </location>
</feature>
<dbReference type="Proteomes" id="UP001142055">
    <property type="component" value="Chromosome 1"/>
</dbReference>
<feature type="region of interest" description="Disordered" evidence="1">
    <location>
        <begin position="1"/>
        <end position="46"/>
    </location>
</feature>
<gene>
    <name evidence="2" type="ORF">RDWZM_000368</name>
</gene>
<name>A0A9Q0M8N5_BLOTA</name>
<sequence length="296" mass="32875">MSEWSGRRGKFGQKSTNSVKKEKTKRRRTRNRNRKRNRKYIPKESRVQNIISTIGNNNKIKIVDHRLGKTVKSSTISSSSQFGSKSTTNRNVSKSSKNLPKSSIKSNLTLGVSPSTSSIGGNNLSVKVKQIKQNLVGTNQSKQSDNLASSSIISTTSSITSIPSTENSKTNSTIGSNQSSSTGIIVPYKSHRSTPIISITRTETGDVECCDRMVDSILQNERNLLKEFRQQLRQEMEQTINFNSLLINTMRETYEQVLQAFSTQVNQLGLSNVNEVVKTETGLRQPSQGKTNSSPR</sequence>
<feature type="compositionally biased region" description="Polar residues" evidence="1">
    <location>
        <begin position="89"/>
        <end position="122"/>
    </location>
</feature>
<feature type="compositionally biased region" description="Basic residues" evidence="1">
    <location>
        <begin position="22"/>
        <end position="40"/>
    </location>
</feature>